<feature type="region of interest" description="Disordered" evidence="1">
    <location>
        <begin position="61"/>
        <end position="139"/>
    </location>
</feature>
<evidence type="ECO:0000313" key="7">
    <source>
        <dbReference type="EMBL" id="QGW49191.1"/>
    </source>
</evidence>
<evidence type="ECO:0000313" key="12">
    <source>
        <dbReference type="EMBL" id="QGW49891.1"/>
    </source>
</evidence>
<dbReference type="EMBL" id="KU669293">
    <property type="protein sequence ID" value="AOL57062.1"/>
    <property type="molecule type" value="Genomic_DNA"/>
</dbReference>
<organism evidence="6">
    <name type="scientific">Chrysodeixis includens nucleopolyhedrovirus</name>
    <dbReference type="NCBI Taxonomy" id="1207438"/>
    <lineage>
        <taxon>Viruses</taxon>
        <taxon>Viruses incertae sedis</taxon>
        <taxon>Naldaviricetes</taxon>
        <taxon>Lefavirales</taxon>
        <taxon>Baculoviridae</taxon>
        <taxon>Alphabaculovirus</taxon>
        <taxon>Alphabaculovirus chrincludentis</taxon>
        <taxon>Alphabaculovirus alterchrincludentis</taxon>
    </lineage>
</organism>
<evidence type="ECO:0000313" key="4">
    <source>
        <dbReference type="EMBL" id="AOL56920.1"/>
    </source>
</evidence>
<dbReference type="EMBL" id="MN689113">
    <property type="protein sequence ID" value="QGW49611.1"/>
    <property type="molecule type" value="Genomic_DNA"/>
</dbReference>
<dbReference type="EMBL" id="MN689116">
    <property type="protein sequence ID" value="QGW50031.1"/>
    <property type="molecule type" value="Genomic_DNA"/>
</dbReference>
<evidence type="ECO:0000313" key="5">
    <source>
        <dbReference type="EMBL" id="AOL57062.1"/>
    </source>
</evidence>
<dbReference type="EMBL" id="KU669294">
    <property type="protein sequence ID" value="AOL57203.1"/>
    <property type="molecule type" value="Genomic_DNA"/>
</dbReference>
<evidence type="ECO:0000313" key="3">
    <source>
        <dbReference type="EMBL" id="AOL56637.1"/>
    </source>
</evidence>
<feature type="compositionally biased region" description="Low complexity" evidence="1">
    <location>
        <begin position="68"/>
        <end position="78"/>
    </location>
</feature>
<dbReference type="EMBL" id="MN689114">
    <property type="protein sequence ID" value="QGW49751.1"/>
    <property type="molecule type" value="Genomic_DNA"/>
</dbReference>
<evidence type="ECO:0000313" key="11">
    <source>
        <dbReference type="EMBL" id="QGW49751.1"/>
    </source>
</evidence>
<gene>
    <name evidence="6" type="primary">lef-3</name>
    <name evidence="7" type="synonym">ORF-58</name>
</gene>
<evidence type="ECO:0000313" key="2">
    <source>
        <dbReference type="EMBL" id="AOL56495.1"/>
    </source>
</evidence>
<dbReference type="Pfam" id="PF05847">
    <property type="entry name" value="Baculo_LEF-3"/>
    <property type="match status" value="1"/>
</dbReference>
<evidence type="ECO:0000313" key="6">
    <source>
        <dbReference type="EMBL" id="AOL57203.1"/>
    </source>
</evidence>
<evidence type="ECO:0000313" key="13">
    <source>
        <dbReference type="EMBL" id="QGW50031.1"/>
    </source>
</evidence>
<feature type="region of interest" description="Disordered" evidence="1">
    <location>
        <begin position="1"/>
        <end position="46"/>
    </location>
</feature>
<dbReference type="GO" id="GO:0006355">
    <property type="term" value="P:regulation of DNA-templated transcription"/>
    <property type="evidence" value="ECO:0007669"/>
    <property type="project" value="InterPro"/>
</dbReference>
<evidence type="ECO:0000313" key="9">
    <source>
        <dbReference type="EMBL" id="QGW49471.1"/>
    </source>
</evidence>
<dbReference type="EMBL" id="KU669292">
    <property type="protein sequence ID" value="AOL56920.1"/>
    <property type="molecule type" value="Genomic_DNA"/>
</dbReference>
<proteinExistence type="predicted"/>
<name>A0A1C8ZZC3_9ABAC</name>
<dbReference type="EMBL" id="MN689112">
    <property type="protein sequence ID" value="QGW49471.1"/>
    <property type="molecule type" value="Genomic_DNA"/>
</dbReference>
<dbReference type="EMBL" id="MN689115">
    <property type="protein sequence ID" value="QGW49891.1"/>
    <property type="molecule type" value="Genomic_DNA"/>
</dbReference>
<dbReference type="InterPro" id="IPR008415">
    <property type="entry name" value="Baculo_LEF-3"/>
</dbReference>
<protein>
    <submittedName>
        <fullName evidence="6">LEF-3</fullName>
    </submittedName>
    <submittedName>
        <fullName evidence="7">LEF3</fullName>
    </submittedName>
</protein>
<feature type="compositionally biased region" description="Polar residues" evidence="1">
    <location>
        <begin position="1"/>
        <end position="13"/>
    </location>
</feature>
<dbReference type="EMBL" id="KU669290">
    <property type="protein sequence ID" value="AOL56637.1"/>
    <property type="molecule type" value="Genomic_DNA"/>
</dbReference>
<dbReference type="EMBL" id="MN542939">
    <property type="protein sequence ID" value="QGW49331.1"/>
    <property type="molecule type" value="Genomic_DNA"/>
</dbReference>
<feature type="compositionally biased region" description="Low complexity" evidence="1">
    <location>
        <begin position="116"/>
        <end position="136"/>
    </location>
</feature>
<dbReference type="GO" id="GO:0003677">
    <property type="term" value="F:DNA binding"/>
    <property type="evidence" value="ECO:0007669"/>
    <property type="project" value="InterPro"/>
</dbReference>
<dbReference type="EMBL" id="MN542938">
    <property type="protein sequence ID" value="QGW49191.1"/>
    <property type="molecule type" value="Genomic_DNA"/>
</dbReference>
<evidence type="ECO:0000256" key="1">
    <source>
        <dbReference type="SAM" id="MobiDB-lite"/>
    </source>
</evidence>
<dbReference type="EMBL" id="KU669289">
    <property type="protein sequence ID" value="AOL56495.1"/>
    <property type="molecule type" value="Genomic_DNA"/>
</dbReference>
<reference evidence="9" key="2">
    <citation type="submission" date="2019-11" db="EMBL/GenBank/DDBJ databases">
        <title>Complete Genome Sequences of Seven New Chrysodeixis includens NPV Isolates from Minas Gerais and Mato Grosso States in Brazil.</title>
        <authorList>
            <person name="Craveiro S.R."/>
            <person name="Monteiro L.L.S."/>
            <person name="Santos L.A.V.M."/>
            <person name="Togawa R.C."/>
            <person name="Inglis P.W."/>
            <person name="Ribeiro Z.M.A."/>
            <person name="Ribeiro B.M."/>
            <person name="Castro M.E.B."/>
        </authorList>
    </citation>
    <scope>NUCLEOTIDE SEQUENCE</scope>
    <source>
        <strain evidence="8">ChinNPV-MG.A</strain>
        <strain evidence="7">ChinNPV-MG.B</strain>
        <strain evidence="9">ChinNPV-MT.A</strain>
        <strain evidence="10">ChinNPV-MT.B</strain>
        <strain evidence="11">ChinNPV-MT.C</strain>
        <strain evidence="12">ChinNPV-MT.D</strain>
        <strain evidence="13">ChinNPV-MT.E</strain>
    </source>
</reference>
<accession>A0A1C8ZZC3</accession>
<evidence type="ECO:0000313" key="8">
    <source>
        <dbReference type="EMBL" id="QGW49331.1"/>
    </source>
</evidence>
<reference evidence="6" key="1">
    <citation type="journal article" date="2016" name="Genome Announc.">
        <title>Complete genomes of six Chrysodeixis includens nucleopolyhedrovirus isolates.</title>
        <authorList>
            <person name="Craveiro S.R."/>
            <person name="Santos L.A.V.M."/>
            <person name="Togawa R.C."/>
            <person name="Inglis P.W."/>
            <person name="Grynberg P."/>
            <person name="Ribeiro Z.M.A."/>
            <person name="Ribeiro B.M."/>
            <person name="Castro M.E.B."/>
        </authorList>
    </citation>
    <scope>NUCLEOTIDE SEQUENCE</scope>
    <source>
        <strain evidence="2">IA</strain>
        <strain evidence="3">IB</strain>
        <strain evidence="4">ID</strain>
        <strain evidence="5">IF</strain>
        <strain evidence="6">IG</strain>
    </source>
</reference>
<feature type="compositionally biased region" description="Acidic residues" evidence="1">
    <location>
        <begin position="27"/>
        <end position="45"/>
    </location>
</feature>
<evidence type="ECO:0000313" key="10">
    <source>
        <dbReference type="EMBL" id="QGW49611.1"/>
    </source>
</evidence>
<sequence length="467" mass="54178">MSLKNLSAASPTYSDEEQEQVYNNTTDVEENVNDFEESVNDDDNNVNDKLLEDQLQLQKQQKQKQLKLKQMQMGQEQKMNNRKRVQNQNDSIEENEEMIGGKRQKIDANRLMKKPNGGNNNDDSMSISSSSTSSNTGPLRQNRVVGELVAKNTLSINNEAFYLFKVLIDNVSKEYYGDASQFYSMKLNKLYNLTITYEKKRYYISDFKESSEPDKKVNVKQSVCQKDFDDNEIISTSAKFQFGFKLMENDLYKMVFVVAFSNDFLSEGKLYQIECSATLQKINTAFKQNFQKESDVIEFFVNCQNKMMNLMRIKCNQSNNNYKSFIIMDITQIEKTKNAKMLIEDNNTIVSCSRQNKRVIVSKITRIQTEQFGNDRLSITFNMFKQLNSDPLKGTFFYGNNRNANSNEDNRLQKLAKIKMDLNQLNDMISDGMAEVDFYIVVDAVPRNYNIIGVTVFEQSERQYFSI</sequence>